<feature type="chain" id="PRO_5034203009" evidence="4">
    <location>
        <begin position="22"/>
        <end position="265"/>
    </location>
</feature>
<dbReference type="OrthoDB" id="9785326at2"/>
<name>A0A8G2BF87_9PROT</name>
<dbReference type="Proteomes" id="UP000198615">
    <property type="component" value="Unassembled WGS sequence"/>
</dbReference>
<feature type="compositionally biased region" description="Polar residues" evidence="3">
    <location>
        <begin position="250"/>
        <end position="265"/>
    </location>
</feature>
<dbReference type="PANTHER" id="PTHR30035">
    <property type="entry name" value="LIPOPROTEIN VACJ-RELATED"/>
    <property type="match status" value="1"/>
</dbReference>
<protein>
    <submittedName>
        <fullName evidence="5">Phospholipid-binding lipoprotein MlaA</fullName>
    </submittedName>
</protein>
<evidence type="ECO:0000313" key="5">
    <source>
        <dbReference type="EMBL" id="SDF31308.1"/>
    </source>
</evidence>
<dbReference type="AlphaFoldDB" id="A0A8G2BF87"/>
<feature type="signal peptide" evidence="4">
    <location>
        <begin position="1"/>
        <end position="21"/>
    </location>
</feature>
<accession>A0A8G2BF87</accession>
<evidence type="ECO:0000256" key="1">
    <source>
        <dbReference type="ARBA" id="ARBA00010634"/>
    </source>
</evidence>
<feature type="region of interest" description="Disordered" evidence="3">
    <location>
        <begin position="229"/>
        <end position="265"/>
    </location>
</feature>
<keyword evidence="5" id="KW-0449">Lipoprotein</keyword>
<dbReference type="InterPro" id="IPR007428">
    <property type="entry name" value="MlaA"/>
</dbReference>
<dbReference type="PANTHER" id="PTHR30035:SF3">
    <property type="entry name" value="INTERMEMBRANE PHOSPHOLIPID TRANSPORT SYSTEM LIPOPROTEIN MLAA"/>
    <property type="match status" value="1"/>
</dbReference>
<gene>
    <name evidence="5" type="ORF">SAMN05660686_01004</name>
</gene>
<comment type="similarity">
    <text evidence="1">Belongs to the MlaA family.</text>
</comment>
<sequence length="265" mass="29056">MRRVTFGTSLALFLLAGCASQGTVEDGAVYDPIEPANRLVFAVNDAVDTVVLQPTAYVYKEVVPAPIREVVRNFLDWLSSPVYIANSALQGDLDGLKHNAARFVANSPMFGMVDSATGLGLERRPEDFGQTLAVWGAEDGPYIVLPLFGPSNLRDTGGLVVDHFMDPINYIGDDEDARFRFQVARRVVGAVDFRAQNFQQINDLKATSVDYYARVRTIYKQRREALIRNNTPPPMAAAGGSSSGEFEEYQPSNAPIEQSGSRSID</sequence>
<evidence type="ECO:0000256" key="4">
    <source>
        <dbReference type="SAM" id="SignalP"/>
    </source>
</evidence>
<keyword evidence="6" id="KW-1185">Reference proteome</keyword>
<comment type="caution">
    <text evidence="5">The sequence shown here is derived from an EMBL/GenBank/DDBJ whole genome shotgun (WGS) entry which is preliminary data.</text>
</comment>
<evidence type="ECO:0000256" key="3">
    <source>
        <dbReference type="SAM" id="MobiDB-lite"/>
    </source>
</evidence>
<proteinExistence type="inferred from homology"/>
<dbReference type="GO" id="GO:0120010">
    <property type="term" value="P:intermembrane phospholipid transfer"/>
    <property type="evidence" value="ECO:0007669"/>
    <property type="project" value="TreeGrafter"/>
</dbReference>
<evidence type="ECO:0000256" key="2">
    <source>
        <dbReference type="ARBA" id="ARBA00022729"/>
    </source>
</evidence>
<dbReference type="Pfam" id="PF04333">
    <property type="entry name" value="MlaA"/>
    <property type="match status" value="1"/>
</dbReference>
<dbReference type="PROSITE" id="PS51257">
    <property type="entry name" value="PROKAR_LIPOPROTEIN"/>
    <property type="match status" value="1"/>
</dbReference>
<evidence type="ECO:0000313" key="6">
    <source>
        <dbReference type="Proteomes" id="UP000198615"/>
    </source>
</evidence>
<reference evidence="5 6" key="1">
    <citation type="submission" date="2016-10" db="EMBL/GenBank/DDBJ databases">
        <authorList>
            <person name="Varghese N."/>
            <person name="Submissions S."/>
        </authorList>
    </citation>
    <scope>NUCLEOTIDE SEQUENCE [LARGE SCALE GENOMIC DNA]</scope>
    <source>
        <strain evidence="5 6">DSM 18839</strain>
    </source>
</reference>
<dbReference type="PRINTS" id="PR01805">
    <property type="entry name" value="VACJLIPOPROT"/>
</dbReference>
<keyword evidence="2 4" id="KW-0732">Signal</keyword>
<organism evidence="5 6">
    <name type="scientific">Thalassobaculum litoreum DSM 18839</name>
    <dbReference type="NCBI Taxonomy" id="1123362"/>
    <lineage>
        <taxon>Bacteria</taxon>
        <taxon>Pseudomonadati</taxon>
        <taxon>Pseudomonadota</taxon>
        <taxon>Alphaproteobacteria</taxon>
        <taxon>Rhodospirillales</taxon>
        <taxon>Thalassobaculaceae</taxon>
        <taxon>Thalassobaculum</taxon>
    </lineage>
</organism>
<dbReference type="EMBL" id="FNBW01000002">
    <property type="protein sequence ID" value="SDF31308.1"/>
    <property type="molecule type" value="Genomic_DNA"/>
</dbReference>
<dbReference type="GO" id="GO:0016020">
    <property type="term" value="C:membrane"/>
    <property type="evidence" value="ECO:0007669"/>
    <property type="project" value="InterPro"/>
</dbReference>